<evidence type="ECO:0000256" key="5">
    <source>
        <dbReference type="SAM" id="Phobius"/>
    </source>
</evidence>
<keyword evidence="8" id="KW-1185">Reference proteome</keyword>
<comment type="subcellular location">
    <subcellularLocation>
        <location evidence="1">Membrane</location>
        <topology evidence="1">Multi-pass membrane protein</topology>
    </subcellularLocation>
</comment>
<dbReference type="InterPro" id="IPR029058">
    <property type="entry name" value="AB_hydrolase_fold"/>
</dbReference>
<dbReference type="PANTHER" id="PTHR31465:SF8">
    <property type="entry name" value="DOMAIN PROTEIN, PUTATIVE (AFU_ORTHOLOGUE AFUA_6G14140)-RELATED"/>
    <property type="match status" value="1"/>
</dbReference>
<dbReference type="EMBL" id="CVQH01021273">
    <property type="protein sequence ID" value="CRK29851.1"/>
    <property type="molecule type" value="Genomic_DNA"/>
</dbReference>
<reference evidence="7 8" key="1">
    <citation type="submission" date="2015-05" db="EMBL/GenBank/DDBJ databases">
        <authorList>
            <person name="Wang D.B."/>
            <person name="Wang M."/>
        </authorList>
    </citation>
    <scope>NUCLEOTIDE SEQUENCE [LARGE SCALE GENOMIC DNA]</scope>
    <source>
        <strain evidence="7">VL1</strain>
    </source>
</reference>
<dbReference type="AlphaFoldDB" id="A0A0G4M6H0"/>
<feature type="transmembrane region" description="Helical" evidence="5">
    <location>
        <begin position="852"/>
        <end position="877"/>
    </location>
</feature>
<feature type="transmembrane region" description="Helical" evidence="5">
    <location>
        <begin position="605"/>
        <end position="626"/>
    </location>
</feature>
<dbReference type="PANTHER" id="PTHR31465">
    <property type="entry name" value="PROTEIN RTA1-RELATED"/>
    <property type="match status" value="1"/>
</dbReference>
<evidence type="ECO:0000256" key="3">
    <source>
        <dbReference type="ARBA" id="ARBA00022989"/>
    </source>
</evidence>
<dbReference type="Gene3D" id="3.40.50.1820">
    <property type="entry name" value="alpha/beta hydrolase"/>
    <property type="match status" value="1"/>
</dbReference>
<dbReference type="InterPro" id="IPR007568">
    <property type="entry name" value="RTA1"/>
</dbReference>
<evidence type="ECO:0000256" key="4">
    <source>
        <dbReference type="ARBA" id="ARBA00023136"/>
    </source>
</evidence>
<feature type="transmembrane region" description="Helical" evidence="5">
    <location>
        <begin position="638"/>
        <end position="664"/>
    </location>
</feature>
<dbReference type="Pfam" id="PF04479">
    <property type="entry name" value="RTA1"/>
    <property type="match status" value="2"/>
</dbReference>
<evidence type="ECO:0000313" key="7">
    <source>
        <dbReference type="EMBL" id="CRK29851.1"/>
    </source>
</evidence>
<evidence type="ECO:0000259" key="6">
    <source>
        <dbReference type="Pfam" id="PF00561"/>
    </source>
</evidence>
<feature type="transmembrane region" description="Helical" evidence="5">
    <location>
        <begin position="933"/>
        <end position="952"/>
    </location>
</feature>
<dbReference type="InterPro" id="IPR000073">
    <property type="entry name" value="AB_hydrolase_1"/>
</dbReference>
<organism evidence="7 8">
    <name type="scientific">Verticillium longisporum</name>
    <name type="common">Verticillium dahliae var. longisporum</name>
    <dbReference type="NCBI Taxonomy" id="100787"/>
    <lineage>
        <taxon>Eukaryota</taxon>
        <taxon>Fungi</taxon>
        <taxon>Dikarya</taxon>
        <taxon>Ascomycota</taxon>
        <taxon>Pezizomycotina</taxon>
        <taxon>Sordariomycetes</taxon>
        <taxon>Hypocreomycetidae</taxon>
        <taxon>Glomerellales</taxon>
        <taxon>Plectosphaerellaceae</taxon>
        <taxon>Verticillium</taxon>
    </lineage>
</organism>
<feature type="transmembrane region" description="Helical" evidence="5">
    <location>
        <begin position="676"/>
        <end position="695"/>
    </location>
</feature>
<dbReference type="SUPFAM" id="SSF53474">
    <property type="entry name" value="alpha/beta-Hydrolases"/>
    <property type="match status" value="1"/>
</dbReference>
<keyword evidence="3 5" id="KW-1133">Transmembrane helix</keyword>
<dbReference type="STRING" id="100787.A0A0G4M6H0"/>
<feature type="transmembrane region" description="Helical" evidence="5">
    <location>
        <begin position="573"/>
        <end position="598"/>
    </location>
</feature>
<feature type="domain" description="AB hydrolase-1" evidence="6">
    <location>
        <begin position="289"/>
        <end position="524"/>
    </location>
</feature>
<keyword evidence="4 5" id="KW-0472">Membrane</keyword>
<dbReference type="GO" id="GO:0005886">
    <property type="term" value="C:plasma membrane"/>
    <property type="evidence" value="ECO:0007669"/>
    <property type="project" value="TreeGrafter"/>
</dbReference>
<dbReference type="Pfam" id="PF00561">
    <property type="entry name" value="Abhydrolase_1"/>
    <property type="match status" value="1"/>
</dbReference>
<evidence type="ECO:0000256" key="1">
    <source>
        <dbReference type="ARBA" id="ARBA00004141"/>
    </source>
</evidence>
<evidence type="ECO:0000313" key="8">
    <source>
        <dbReference type="Proteomes" id="UP000044602"/>
    </source>
</evidence>
<feature type="transmembrane region" description="Helical" evidence="5">
    <location>
        <begin position="715"/>
        <end position="732"/>
    </location>
</feature>
<name>A0A0G4M6H0_VERLO</name>
<keyword evidence="2 5" id="KW-0812">Transmembrane</keyword>
<feature type="transmembrane region" description="Helical" evidence="5">
    <location>
        <begin position="772"/>
        <end position="798"/>
    </location>
</feature>
<evidence type="ECO:0000256" key="2">
    <source>
        <dbReference type="ARBA" id="ARBA00022692"/>
    </source>
</evidence>
<feature type="transmembrane region" description="Helical" evidence="5">
    <location>
        <begin position="739"/>
        <end position="760"/>
    </location>
</feature>
<gene>
    <name evidence="7" type="ORF">BN1708_015696</name>
</gene>
<feature type="transmembrane region" description="Helical" evidence="5">
    <location>
        <begin position="972"/>
        <end position="994"/>
    </location>
</feature>
<dbReference type="GO" id="GO:0000324">
    <property type="term" value="C:fungal-type vacuole"/>
    <property type="evidence" value="ECO:0007669"/>
    <property type="project" value="TreeGrafter"/>
</dbReference>
<dbReference type="Proteomes" id="UP000044602">
    <property type="component" value="Unassembled WGS sequence"/>
</dbReference>
<feature type="transmembrane region" description="Helical" evidence="5">
    <location>
        <begin position="810"/>
        <end position="832"/>
    </location>
</feature>
<protein>
    <recommendedName>
        <fullName evidence="6">AB hydrolase-1 domain-containing protein</fullName>
    </recommendedName>
</protein>
<proteinExistence type="predicted"/>
<accession>A0A0G4M6H0</accession>
<sequence length="1023" mass="111690">MASPGMLYVTMQPKPGLPLAQFHDWYNNEHGPIRLRIPQIFTNGLRYQATDGEQPTFLAVYDVTRMSHLETPTYLTLRANRSPREAETIAQVDVKRYFFDVVSEKTAPNFRPIEELTDDEAEGIQLVVNETTLKSAESEAEYKKWFEEEHMGLLAKVPGWLRTRFMKTSTIENEGRTIYLSIHEYAKENGLGGPEHQASMSTKWRDDIAQNHIATKSRRTYSLFYVFGPGPRDLASLAELPPAGQGITSDGAKTTELPGAHEVISSFVTTADGLSIPYRLEGNTSPKAPVVTFCNSLLTSMHMWDPLVYILKEKRPDLKILRYDTRGRHAIPKPEPATLDIVASDVAALLDALRIPKLEALIGVSMGGATTLNFALQHPTRLAKFIACDFNASSSAANTQAWKDRIAVAESDGGAGINKLATQTVGRWFHPASLEKETIVNLMTDMVAANSVEGFRYGCQALWDYDLRPRLGACRVPGLFVVGDGDGKGALVKAMEGFRGSVGQEGIELRIVPNTGHLPMWEDPQAFWTAIAKAPTTTATMSSSAPDLEPPSYTTCDGVSDRCPVSATVYGDYFTTGACAFFVAAHALLLAAQVYLGWRSKAWSFAAYLALGTAFELMGYAARIAMSYNPWSYEGFVIQLLMLILGPTLVAAAISVTFKHLVLWHGPQWSFIRPRLYPWVFVGTDFFSIVIQAAGGGVSSVATDGEDPDQGLLDVGSGLLVAGVVFQVYLGWRSKAWSFAAYLALGTAFELMGYAARIAMSYNPWSYEGFVIQLLMLILGPTLVAAAISVTFKHLVLWHGPQWSFIRPRLYPWVFVGTDFFSIVIQAAGGGVSSVATDGEDPDQGLLDVGSGLLVAGVVFQVVNMIFCGGLMLLYIWRRHRALKSERTARAGATAVVEGPGGGETSSSVASGRVGTGAAGKAYRPKDPKVQKFIWAITGAYIAIIVRCIYRIPEMQTGWASELMQNETLFMILDGAMILIAVLTLTVFHPAFFFPFLGKGKGRAPVEDEAASQGQPEMQAVQA</sequence>